<evidence type="ECO:0000259" key="1">
    <source>
        <dbReference type="Pfam" id="PF25327"/>
    </source>
</evidence>
<dbReference type="Proteomes" id="UP000192247">
    <property type="component" value="Unassembled WGS sequence"/>
</dbReference>
<protein>
    <submittedName>
        <fullName evidence="2">AN1-type zinc finger protein-like</fullName>
    </submittedName>
</protein>
<dbReference type="EMBL" id="MNPL01001510">
    <property type="protein sequence ID" value="OQR79078.1"/>
    <property type="molecule type" value="Genomic_DNA"/>
</dbReference>
<evidence type="ECO:0000313" key="3">
    <source>
        <dbReference type="Proteomes" id="UP000192247"/>
    </source>
</evidence>
<dbReference type="Pfam" id="PF25327">
    <property type="entry name" value="UBL_ZFAND1"/>
    <property type="match status" value="1"/>
</dbReference>
<proteinExistence type="predicted"/>
<sequence>MPKTTALVKEIVQARKAAAAKIEATGSASTCNTTKKVSPTALKVKLMKLKMKAFGDKGLPPEERVHFEIKLLDGSQKPFFFSKVWTIGRCLDFICCIEGILNNNNRANAKRLLLLRADQTAEGSAPSPLDTTLSLNDLMKNQSVQEADMLILAYQDKS</sequence>
<name>A0A1V9Y0E1_9ACAR</name>
<keyword evidence="3" id="KW-1185">Reference proteome</keyword>
<feature type="domain" description="ZFAND1-like ubiquitin-like" evidence="1">
    <location>
        <begin position="80"/>
        <end position="156"/>
    </location>
</feature>
<comment type="caution">
    <text evidence="2">The sequence shown here is derived from an EMBL/GenBank/DDBJ whole genome shotgun (WGS) entry which is preliminary data.</text>
</comment>
<reference evidence="2 3" key="1">
    <citation type="journal article" date="2017" name="Gigascience">
        <title>Draft genome of the honey bee ectoparasitic mite, Tropilaelaps mercedesae, is shaped by the parasitic life history.</title>
        <authorList>
            <person name="Dong X."/>
            <person name="Armstrong S.D."/>
            <person name="Xia D."/>
            <person name="Makepeace B.L."/>
            <person name="Darby A.C."/>
            <person name="Kadowaki T."/>
        </authorList>
    </citation>
    <scope>NUCLEOTIDE SEQUENCE [LARGE SCALE GENOMIC DNA]</scope>
    <source>
        <strain evidence="2">Wuxi-XJTLU</strain>
    </source>
</reference>
<dbReference type="AlphaFoldDB" id="A0A1V9Y0E1"/>
<evidence type="ECO:0000313" key="2">
    <source>
        <dbReference type="EMBL" id="OQR79078.1"/>
    </source>
</evidence>
<dbReference type="OrthoDB" id="6502586at2759"/>
<dbReference type="InParanoid" id="A0A1V9Y0E1"/>
<dbReference type="STRING" id="418985.A0A1V9Y0E1"/>
<accession>A0A1V9Y0E1</accession>
<organism evidence="2 3">
    <name type="scientific">Tropilaelaps mercedesae</name>
    <dbReference type="NCBI Taxonomy" id="418985"/>
    <lineage>
        <taxon>Eukaryota</taxon>
        <taxon>Metazoa</taxon>
        <taxon>Ecdysozoa</taxon>
        <taxon>Arthropoda</taxon>
        <taxon>Chelicerata</taxon>
        <taxon>Arachnida</taxon>
        <taxon>Acari</taxon>
        <taxon>Parasitiformes</taxon>
        <taxon>Mesostigmata</taxon>
        <taxon>Gamasina</taxon>
        <taxon>Dermanyssoidea</taxon>
        <taxon>Laelapidae</taxon>
        <taxon>Tropilaelaps</taxon>
    </lineage>
</organism>
<dbReference type="InterPro" id="IPR057358">
    <property type="entry name" value="UBL_ZFAND1-like"/>
</dbReference>
<gene>
    <name evidence="2" type="ORF">BIW11_05984</name>
</gene>